<evidence type="ECO:0000313" key="5">
    <source>
        <dbReference type="Proteomes" id="UP001161017"/>
    </source>
</evidence>
<feature type="region of interest" description="Disordered" evidence="2">
    <location>
        <begin position="245"/>
        <end position="265"/>
    </location>
</feature>
<keyword evidence="5" id="KW-1185">Reference proteome</keyword>
<reference evidence="4" key="1">
    <citation type="journal article" date="2023" name="Genome Biol. Evol.">
        <title>First Whole Genome Sequence and Flow Cytometry Genome Size Data for the Lichen-Forming Fungus Ramalina farinacea (Ascomycota).</title>
        <authorList>
            <person name="Llewellyn T."/>
            <person name="Mian S."/>
            <person name="Hill R."/>
            <person name="Leitch I.J."/>
            <person name="Gaya E."/>
        </authorList>
    </citation>
    <scope>NUCLEOTIDE SEQUENCE</scope>
    <source>
        <strain evidence="4">LIQ254RAFAR</strain>
    </source>
</reference>
<dbReference type="CDD" id="cd23799">
    <property type="entry name" value="UBCc_UBE2J"/>
    <property type="match status" value="1"/>
</dbReference>
<feature type="compositionally biased region" description="Basic and acidic residues" evidence="2">
    <location>
        <begin position="191"/>
        <end position="208"/>
    </location>
</feature>
<gene>
    <name evidence="4" type="ORF">OHK93_008765</name>
</gene>
<dbReference type="AlphaFoldDB" id="A0AA43QN22"/>
<accession>A0AA43QN22</accession>
<sequence length="297" mass="32833">MALPTFNTKSPTIKRILKEASELTTHPDPTLHAAPLEQNLFEWHFTLRGPPSTPYSTGAYHGRIILPPTYPLRPPSFRFLTPSGRFEVNREICLSISGHHEETWQPAWGIRTALWALRAFMEGDAKGQVGGMDMPVAERERLAEESRGWRCRGCGGRRNEDILREEGGEEGKPGGKVDVPEELKFGFRDQMEASKEEKVDKGKGKEVMAEAPGQQVGSQGQEGKPQMQERVLQTQQMVAPPVPAAPVPRTVQPLRPTPTVPPLQQRTSVDGVPAWVDKAITGVVAALALLIIKKIFV</sequence>
<dbReference type="Gene3D" id="3.10.110.10">
    <property type="entry name" value="Ubiquitin Conjugating Enzyme"/>
    <property type="match status" value="1"/>
</dbReference>
<protein>
    <recommendedName>
        <fullName evidence="3">UBC core domain-containing protein</fullName>
    </recommendedName>
</protein>
<evidence type="ECO:0000259" key="3">
    <source>
        <dbReference type="PROSITE" id="PS50127"/>
    </source>
</evidence>
<evidence type="ECO:0000313" key="4">
    <source>
        <dbReference type="EMBL" id="MDI1489486.1"/>
    </source>
</evidence>
<feature type="region of interest" description="Disordered" evidence="2">
    <location>
        <begin position="191"/>
        <end position="225"/>
    </location>
</feature>
<dbReference type="SMART" id="SM00212">
    <property type="entry name" value="UBCc"/>
    <property type="match status" value="1"/>
</dbReference>
<dbReference type="Proteomes" id="UP001161017">
    <property type="component" value="Unassembled WGS sequence"/>
</dbReference>
<dbReference type="EMBL" id="JAPUFD010000009">
    <property type="protein sequence ID" value="MDI1489486.1"/>
    <property type="molecule type" value="Genomic_DNA"/>
</dbReference>
<dbReference type="InterPro" id="IPR000608">
    <property type="entry name" value="UBC"/>
</dbReference>
<dbReference type="PROSITE" id="PS50127">
    <property type="entry name" value="UBC_2"/>
    <property type="match status" value="1"/>
</dbReference>
<dbReference type="PANTHER" id="PTHR24067">
    <property type="entry name" value="UBIQUITIN-CONJUGATING ENZYME E2"/>
    <property type="match status" value="1"/>
</dbReference>
<dbReference type="FunFam" id="3.10.110.10:FF:000093">
    <property type="entry name" value="Ubiquitin conjugating enzyme (UbcF), putative"/>
    <property type="match status" value="1"/>
</dbReference>
<dbReference type="SUPFAM" id="SSF54495">
    <property type="entry name" value="UBC-like"/>
    <property type="match status" value="1"/>
</dbReference>
<dbReference type="Pfam" id="PF00179">
    <property type="entry name" value="UQ_con"/>
    <property type="match status" value="1"/>
</dbReference>
<organism evidence="4 5">
    <name type="scientific">Ramalina farinacea</name>
    <dbReference type="NCBI Taxonomy" id="258253"/>
    <lineage>
        <taxon>Eukaryota</taxon>
        <taxon>Fungi</taxon>
        <taxon>Dikarya</taxon>
        <taxon>Ascomycota</taxon>
        <taxon>Pezizomycotina</taxon>
        <taxon>Lecanoromycetes</taxon>
        <taxon>OSLEUM clade</taxon>
        <taxon>Lecanoromycetidae</taxon>
        <taxon>Lecanorales</taxon>
        <taxon>Lecanorineae</taxon>
        <taxon>Ramalinaceae</taxon>
        <taxon>Ramalina</taxon>
    </lineage>
</organism>
<keyword evidence="1" id="KW-0833">Ubl conjugation pathway</keyword>
<evidence type="ECO:0000256" key="1">
    <source>
        <dbReference type="ARBA" id="ARBA00022786"/>
    </source>
</evidence>
<feature type="domain" description="UBC core" evidence="3">
    <location>
        <begin position="11"/>
        <end position="168"/>
    </location>
</feature>
<comment type="caution">
    <text evidence="4">The sequence shown here is derived from an EMBL/GenBank/DDBJ whole genome shotgun (WGS) entry which is preliminary data.</text>
</comment>
<dbReference type="InterPro" id="IPR016135">
    <property type="entry name" value="UBQ-conjugating_enzyme/RWD"/>
</dbReference>
<dbReference type="InterPro" id="IPR050113">
    <property type="entry name" value="Ub_conjugating_enzyme"/>
</dbReference>
<evidence type="ECO:0000256" key="2">
    <source>
        <dbReference type="SAM" id="MobiDB-lite"/>
    </source>
</evidence>
<name>A0AA43QN22_9LECA</name>
<proteinExistence type="predicted"/>